<comment type="caution">
    <text evidence="3">The sequence shown here is derived from an EMBL/GenBank/DDBJ whole genome shotgun (WGS) entry which is preliminary data.</text>
</comment>
<evidence type="ECO:0000256" key="2">
    <source>
        <dbReference type="SAM" id="SignalP"/>
    </source>
</evidence>
<feature type="compositionally biased region" description="Basic and acidic residues" evidence="1">
    <location>
        <begin position="161"/>
        <end position="180"/>
    </location>
</feature>
<gene>
    <name evidence="3" type="ORF">BKP37_12415</name>
</gene>
<feature type="signal peptide" evidence="2">
    <location>
        <begin position="1"/>
        <end position="18"/>
    </location>
</feature>
<feature type="compositionally biased region" description="Basic and acidic residues" evidence="1">
    <location>
        <begin position="189"/>
        <end position="215"/>
    </location>
</feature>
<proteinExistence type="predicted"/>
<sequence length="215" mass="23960">MKLFHFCIYALLVSSLIACQTNTTRENEGKQKPFEVAEQATDPRENQIKTGQEVAEHLVHLAQRVPEVNNATALILGDLAVVGIDVNAELDRSDVGVVKYEVAEALKDDPHGAYAFISADPDINERLHQMRQEIEAGHPIAGVMNELAAIVGRLIPVVPGPEHRKAEPEPTDANEERLDDGQDENLENIQEKYGKRNMDDEQTEQKPKHTNGQRE</sequence>
<organism evidence="3 4">
    <name type="scientific">Anaerobacillus alkalilacustris</name>
    <dbReference type="NCBI Taxonomy" id="393763"/>
    <lineage>
        <taxon>Bacteria</taxon>
        <taxon>Bacillati</taxon>
        <taxon>Bacillota</taxon>
        <taxon>Bacilli</taxon>
        <taxon>Bacillales</taxon>
        <taxon>Bacillaceae</taxon>
        <taxon>Anaerobacillus</taxon>
    </lineage>
</organism>
<protein>
    <recommendedName>
        <fullName evidence="5">YhcN/YlaJ family sporulation lipoprotein</fullName>
    </recommendedName>
</protein>
<dbReference type="InterPro" id="IPR019076">
    <property type="entry name" value="Spore_lipoprot_YhcN/YlaJ-like"/>
</dbReference>
<evidence type="ECO:0008006" key="5">
    <source>
        <dbReference type="Google" id="ProtNLM"/>
    </source>
</evidence>
<dbReference type="RefSeq" id="WP_071309895.1">
    <property type="nucleotide sequence ID" value="NZ_MLQR01000029.1"/>
</dbReference>
<dbReference type="NCBIfam" id="TIGR02898">
    <property type="entry name" value="spore_YhcN_YlaJ"/>
    <property type="match status" value="1"/>
</dbReference>
<evidence type="ECO:0000313" key="4">
    <source>
        <dbReference type="Proteomes" id="UP000179524"/>
    </source>
</evidence>
<dbReference type="OrthoDB" id="2381329at2"/>
<evidence type="ECO:0000313" key="3">
    <source>
        <dbReference type="EMBL" id="OIJ13296.1"/>
    </source>
</evidence>
<dbReference type="EMBL" id="MLQR01000029">
    <property type="protein sequence ID" value="OIJ13296.1"/>
    <property type="molecule type" value="Genomic_DNA"/>
</dbReference>
<name>A0A1S2LLN5_9BACI</name>
<accession>A0A1S2LLN5</accession>
<feature type="region of interest" description="Disordered" evidence="1">
    <location>
        <begin position="159"/>
        <end position="215"/>
    </location>
</feature>
<dbReference type="Pfam" id="PF09580">
    <property type="entry name" value="Spore_YhcN_YlaJ"/>
    <property type="match status" value="1"/>
</dbReference>
<keyword evidence="4" id="KW-1185">Reference proteome</keyword>
<dbReference type="GO" id="GO:0030435">
    <property type="term" value="P:sporulation resulting in formation of a cellular spore"/>
    <property type="evidence" value="ECO:0007669"/>
    <property type="project" value="InterPro"/>
</dbReference>
<dbReference type="InterPro" id="IPR014247">
    <property type="entry name" value="Spore_lipoprot_YhcN/YlaJ"/>
</dbReference>
<reference evidence="3 4" key="1">
    <citation type="submission" date="2016-10" db="EMBL/GenBank/DDBJ databases">
        <title>Draft genome sequences of four alkaliphilic bacteria belonging to the Anaerobacillus genus.</title>
        <authorList>
            <person name="Bassil N.M."/>
            <person name="Lloyd J.R."/>
        </authorList>
    </citation>
    <scope>NUCLEOTIDE SEQUENCE [LARGE SCALE GENOMIC DNA]</scope>
    <source>
        <strain evidence="3 4">DSM 18345</strain>
    </source>
</reference>
<feature type="chain" id="PRO_5039155588" description="YhcN/YlaJ family sporulation lipoprotein" evidence="2">
    <location>
        <begin position="19"/>
        <end position="215"/>
    </location>
</feature>
<dbReference type="Proteomes" id="UP000179524">
    <property type="component" value="Unassembled WGS sequence"/>
</dbReference>
<keyword evidence="2" id="KW-0732">Signal</keyword>
<evidence type="ECO:0000256" key="1">
    <source>
        <dbReference type="SAM" id="MobiDB-lite"/>
    </source>
</evidence>
<dbReference type="AlphaFoldDB" id="A0A1S2LLN5"/>
<dbReference type="PROSITE" id="PS51257">
    <property type="entry name" value="PROKAR_LIPOPROTEIN"/>
    <property type="match status" value="1"/>
</dbReference>